<evidence type="ECO:0000256" key="1">
    <source>
        <dbReference type="ARBA" id="ARBA00000822"/>
    </source>
</evidence>
<accession>E5R1R5</accession>
<keyword evidence="11" id="KW-0624">Polysaccharide degradation</keyword>
<dbReference type="PANTHER" id="PTHR11177:SF397">
    <property type="entry name" value="CHITINASE"/>
    <property type="match status" value="1"/>
</dbReference>
<evidence type="ECO:0000313" key="17">
    <source>
        <dbReference type="EMBL" id="EFQ98549.1"/>
    </source>
</evidence>
<keyword evidence="18" id="KW-1185">Reference proteome</keyword>
<evidence type="ECO:0000256" key="3">
    <source>
        <dbReference type="ARBA" id="ARBA00012729"/>
    </source>
</evidence>
<dbReference type="GO" id="GO:0000272">
    <property type="term" value="P:polysaccharide catabolic process"/>
    <property type="evidence" value="ECO:0007669"/>
    <property type="project" value="UniProtKB-KW"/>
</dbReference>
<dbReference type="eggNOG" id="KOG2806">
    <property type="taxonomic scope" value="Eukaryota"/>
</dbReference>
<feature type="domain" description="GH18" evidence="16">
    <location>
        <begin position="173"/>
        <end position="537"/>
    </location>
</feature>
<evidence type="ECO:0000256" key="6">
    <source>
        <dbReference type="ARBA" id="ARBA00023024"/>
    </source>
</evidence>
<evidence type="ECO:0000256" key="12">
    <source>
        <dbReference type="PROSITE-ProRule" id="PRU00261"/>
    </source>
</evidence>
<keyword evidence="10 13" id="KW-0326">Glycosidase</keyword>
<dbReference type="InterPro" id="IPR036861">
    <property type="entry name" value="Endochitinase-like_sf"/>
</dbReference>
<dbReference type="PROSITE" id="PS50941">
    <property type="entry name" value="CHIT_BIND_I_2"/>
    <property type="match status" value="1"/>
</dbReference>
<keyword evidence="4 12" id="KW-0147">Chitin-binding</keyword>
<evidence type="ECO:0000259" key="16">
    <source>
        <dbReference type="PROSITE" id="PS51910"/>
    </source>
</evidence>
<comment type="caution">
    <text evidence="12">Lacks conserved residue(s) required for the propagation of feature annotation.</text>
</comment>
<feature type="disulfide bond" evidence="12">
    <location>
        <begin position="128"/>
        <end position="140"/>
    </location>
</feature>
<evidence type="ECO:0000256" key="9">
    <source>
        <dbReference type="ARBA" id="ARBA00023277"/>
    </source>
</evidence>
<dbReference type="PROSITE" id="PS01095">
    <property type="entry name" value="GH18_1"/>
    <property type="match status" value="1"/>
</dbReference>
<evidence type="ECO:0000256" key="4">
    <source>
        <dbReference type="ARBA" id="ARBA00022669"/>
    </source>
</evidence>
<dbReference type="Pfam" id="PF00704">
    <property type="entry name" value="Glyco_hydro_18"/>
    <property type="match status" value="1"/>
</dbReference>
<dbReference type="PANTHER" id="PTHR11177">
    <property type="entry name" value="CHITINASE"/>
    <property type="match status" value="1"/>
</dbReference>
<dbReference type="InterPro" id="IPR001002">
    <property type="entry name" value="Chitin-bd_1"/>
</dbReference>
<dbReference type="FunFam" id="3.10.50.10:FF:000001">
    <property type="entry name" value="Chitinase 3-like 1"/>
    <property type="match status" value="1"/>
</dbReference>
<dbReference type="STRING" id="535722.E5R1R5"/>
<dbReference type="Gene3D" id="3.30.60.10">
    <property type="entry name" value="Endochitinase-like"/>
    <property type="match status" value="1"/>
</dbReference>
<evidence type="ECO:0000313" key="18">
    <source>
        <dbReference type="Proteomes" id="UP000002669"/>
    </source>
</evidence>
<keyword evidence="6" id="KW-0146">Chitin degradation</keyword>
<reference evidence="18" key="1">
    <citation type="journal article" date="2012" name="MBio">
        <title>Comparative genome analysis of Trichophyton rubrum and related dermatophytes reveals candidate genes involved in infection.</title>
        <authorList>
            <person name="Martinez D.A."/>
            <person name="Oliver B.G."/>
            <person name="Graeser Y."/>
            <person name="Goldberg J.M."/>
            <person name="Li W."/>
            <person name="Martinez-Rossi N.M."/>
            <person name="Monod M."/>
            <person name="Shelest E."/>
            <person name="Barton R.C."/>
            <person name="Birch E."/>
            <person name="Brakhage A.A."/>
            <person name="Chen Z."/>
            <person name="Gurr S.J."/>
            <person name="Heiman D."/>
            <person name="Heitman J."/>
            <person name="Kosti I."/>
            <person name="Rossi A."/>
            <person name="Saif S."/>
            <person name="Samalova M."/>
            <person name="Saunders C.W."/>
            <person name="Shea T."/>
            <person name="Summerbell R.C."/>
            <person name="Xu J."/>
            <person name="Young S."/>
            <person name="Zeng Q."/>
            <person name="Birren B.W."/>
            <person name="Cuomo C.A."/>
            <person name="White T.C."/>
        </authorList>
    </citation>
    <scope>NUCLEOTIDE SEQUENCE [LARGE SCALE GENOMIC DNA]</scope>
    <source>
        <strain evidence="18">ATCC MYA-4604 / CBS 118893</strain>
    </source>
</reference>
<name>E5R1R5_ARTGP</name>
<keyword evidence="14" id="KW-0732">Signal</keyword>
<dbReference type="EMBL" id="DS989822">
    <property type="protein sequence ID" value="EFQ98549.1"/>
    <property type="molecule type" value="Genomic_DNA"/>
</dbReference>
<evidence type="ECO:0000256" key="7">
    <source>
        <dbReference type="ARBA" id="ARBA00023026"/>
    </source>
</evidence>
<keyword evidence="8 12" id="KW-1015">Disulfide bond</keyword>
<dbReference type="HOGENOM" id="CLU_001837_3_1_1"/>
<protein>
    <recommendedName>
        <fullName evidence="3">chitinase</fullName>
        <ecNumber evidence="3">3.2.1.14</ecNumber>
    </recommendedName>
</protein>
<dbReference type="PROSITE" id="PS00026">
    <property type="entry name" value="CHIT_BIND_I_1"/>
    <property type="match status" value="1"/>
</dbReference>
<evidence type="ECO:0000259" key="15">
    <source>
        <dbReference type="PROSITE" id="PS50941"/>
    </source>
</evidence>
<sequence>MALTAKANRNLRPLSLFFLATALFFLCKLSEAAIHGEAAVPGSNVPGANFTEIDIYQSSSFVQFAKKGTDYSCRKGVPCKNNACCGSFMGTNTGICGFGDAFCGGDCDSKCDAKAECGKYADPPGKECPLKVCCSKYGFCGSSAEFCGTGCQSNCIEKPPLPPGGSAMSVLGNKIIGYYEAWADRRTCREFPPSSIPVQGLTHVNFAFAYVDPDSLTITAMDSSTPASLFSQVTDIKNMKSRSSTLEVYISLGGWTFSDNGTSTQSVFPSIAADPEKRQKFADNLVTFMRHYGFDGVDLDWEYPGAPDRGGNGKEDIPNYVALLKTLRQTFKASARGNYGLSFTIPTSYWYLKWFDVPGLLQYADWVNLMTYDLHGVWDQHNPIGNIVQGHTNLTEIQAAFDLLWRNNVPPGKVVMGVGFYGRSFQLKDRTCAHPGCEFSGPANAGSCTKSAGTLAYFEIMDIIKNEKPEVVHDAEAAVNYFAYGDQKDQWISYDDSKTLQQKVKWADSKGLGGVLVWSVDQDDNSFSALEGLIGEPLPAFSEKLKRHTIDDAGHWSSTNGQACRVSECVKVDTDPPSGYTVAPNGKFPDTCSGGEYKYVWCPTHSMPDSCEWRGSGSCHGQCHPGEVTLAHSPHGSLSCLRPGQQAFCCVSSTWAKHVEKCRWGEPHKDCPSDVPYALSTKNSFPKYTQEHFCCPFKFENCHWVGKGTCDDNECSSTDVQVALDPVGDGSAECFSSDRRKPLCCNPPANVNPFLPVPLEDLFPTLPPLTNIPAFDLQPISYVSSLATDKNDPSTFFLVVIDGPPGTVSNANKRDGSDLEFVSGAVHHGQSPQTAHFVCMNNSSKSNCNDMHSDGLEGTILRMPDGMGFAKYAVAHSVKESNFSVPRYLAKRAPIDAKVFELEYSYNFSKAKRGDEPIYFRVDYSDTDNYYTEVVKGHHQKRNLGRRFWSSSKSVWKNLFKRLRGQVYNALTQPSLSYENFNTLIYGNDGKKKGCKGADGFLKLNLSGSMRNVMQFGFTIIGTMHPFAIDEAYGFYDSSLHMSGKLEFDGKGELSINEGVGVSRKLLRSSITKYEASHPGLVSFSPSMNADISLVGSGYMDGRFTANFEVDWGLGTHAPPDMGKFYGYSISPKPSNPSGYISVKEATYNDLFSMNINLETTMELNLFDYKTSEQNAKALFTARVPHAIRVVGNVGSGNPAVINSPQQATSEVIQTGIQSGWDDGTTHLLGHRYDSYVLFSGGEAPVGARETPEINGYALFGDKDFMSCSEPADNLTCTFSLAENDPSYSQPSLENQLEFELKQSFLESLSDKERALYNDTLSKRAGPSSGHANTYAIYDWPDTGNNYAFNFETPTYPNGGNGAALDAETGRNERYSLANPTDCVDTSITANGVLGTNYMTVETEHPFDRTIFPTHFANFIQRGVLDLDDRFGTRAFTTNLPTWEWEQLYDTFAHDYRIWVPRGRGINIPPGTPSADVANALGSTSNPGVLSNLERDLNASCPPLLLSVQRANVLVWKLQNLKGRVYTTSGDPTSDDVWDGWMTATATNANIALSSLRAIFAVFNYMNAISSDRAAVLEDITATLEQFDEIYGQVYPTRPERLAPLWAEFQTQWNIRVVYHATSYLTRRLDSLYNLWNPLTMTVNPLRTAAVLIVTKIRTLRAKIPTEIRL</sequence>
<dbReference type="CDD" id="cd00035">
    <property type="entry name" value="ChtBD1"/>
    <property type="match status" value="1"/>
</dbReference>
<dbReference type="InterPro" id="IPR018371">
    <property type="entry name" value="Chitin-binding_1_CS"/>
</dbReference>
<dbReference type="GO" id="GO:0006032">
    <property type="term" value="P:chitin catabolic process"/>
    <property type="evidence" value="ECO:0007669"/>
    <property type="project" value="UniProtKB-KW"/>
</dbReference>
<evidence type="ECO:0000256" key="13">
    <source>
        <dbReference type="RuleBase" id="RU000489"/>
    </source>
</evidence>
<dbReference type="RefSeq" id="XP_003177501.1">
    <property type="nucleotide sequence ID" value="XM_003177453.1"/>
</dbReference>
<feature type="signal peptide" evidence="14">
    <location>
        <begin position="1"/>
        <end position="32"/>
    </location>
</feature>
<organism evidence="18">
    <name type="scientific">Arthroderma gypseum (strain ATCC MYA-4604 / CBS 118893)</name>
    <name type="common">Microsporum gypseum</name>
    <dbReference type="NCBI Taxonomy" id="535722"/>
    <lineage>
        <taxon>Eukaryota</taxon>
        <taxon>Fungi</taxon>
        <taxon>Dikarya</taxon>
        <taxon>Ascomycota</taxon>
        <taxon>Pezizomycotina</taxon>
        <taxon>Eurotiomycetes</taxon>
        <taxon>Eurotiomycetidae</taxon>
        <taxon>Onygenales</taxon>
        <taxon>Arthrodermataceae</taxon>
        <taxon>Nannizzia</taxon>
    </lineage>
</organism>
<dbReference type="PROSITE" id="PS51910">
    <property type="entry name" value="GH18_2"/>
    <property type="match status" value="1"/>
</dbReference>
<dbReference type="InterPro" id="IPR029070">
    <property type="entry name" value="Chitinase_insertion_sf"/>
</dbReference>
<feature type="disulfide bond" evidence="12">
    <location>
        <begin position="151"/>
        <end position="155"/>
    </location>
</feature>
<dbReference type="SUPFAM" id="SSF57016">
    <property type="entry name" value="Plant lectins/antimicrobial peptides"/>
    <property type="match status" value="1"/>
</dbReference>
<evidence type="ECO:0000256" key="14">
    <source>
        <dbReference type="SAM" id="SignalP"/>
    </source>
</evidence>
<dbReference type="InterPro" id="IPR017853">
    <property type="entry name" value="GH"/>
</dbReference>
<dbReference type="GeneID" id="10032831"/>
<evidence type="ECO:0000256" key="2">
    <source>
        <dbReference type="ARBA" id="ARBA00008682"/>
    </source>
</evidence>
<evidence type="ECO:0000256" key="10">
    <source>
        <dbReference type="ARBA" id="ARBA00023295"/>
    </source>
</evidence>
<dbReference type="Gene3D" id="3.20.20.80">
    <property type="entry name" value="Glycosidases"/>
    <property type="match status" value="1"/>
</dbReference>
<dbReference type="Proteomes" id="UP000002669">
    <property type="component" value="Unassembled WGS sequence"/>
</dbReference>
<dbReference type="GO" id="GO:0008843">
    <property type="term" value="F:endochitinase activity"/>
    <property type="evidence" value="ECO:0007669"/>
    <property type="project" value="UniProtKB-EC"/>
</dbReference>
<dbReference type="SUPFAM" id="SSF54556">
    <property type="entry name" value="Chitinase insertion domain"/>
    <property type="match status" value="1"/>
</dbReference>
<dbReference type="InParanoid" id="E5R1R5"/>
<dbReference type="InterPro" id="IPR050314">
    <property type="entry name" value="Glycosyl_Hydrlase_18"/>
</dbReference>
<dbReference type="OrthoDB" id="73875at2759"/>
<dbReference type="Pfam" id="PF00187">
    <property type="entry name" value="Chitin_bind_1"/>
    <property type="match status" value="1"/>
</dbReference>
<comment type="catalytic activity">
    <reaction evidence="1">
        <text>Random endo-hydrolysis of N-acetyl-beta-D-glucosaminide (1-&gt;4)-beta-linkages in chitin and chitodextrins.</text>
        <dbReference type="EC" id="3.2.1.14"/>
    </reaction>
</comment>
<dbReference type="VEuPathDB" id="FungiDB:MGYG_01576"/>
<evidence type="ECO:0000256" key="5">
    <source>
        <dbReference type="ARBA" id="ARBA00022801"/>
    </source>
</evidence>
<dbReference type="InterPro" id="IPR001223">
    <property type="entry name" value="Glyco_hydro18_cat"/>
</dbReference>
<proteinExistence type="inferred from homology"/>
<comment type="similarity">
    <text evidence="2">Belongs to the glycosyl hydrolase 18 family. Chitinase class V subfamily.</text>
</comment>
<dbReference type="EC" id="3.2.1.14" evidence="3"/>
<keyword evidence="7" id="KW-0843">Virulence</keyword>
<dbReference type="SMART" id="SM00270">
    <property type="entry name" value="ChtBD1"/>
    <property type="match status" value="2"/>
</dbReference>
<keyword evidence="9" id="KW-0119">Carbohydrate metabolism</keyword>
<evidence type="ECO:0000256" key="11">
    <source>
        <dbReference type="ARBA" id="ARBA00023326"/>
    </source>
</evidence>
<dbReference type="GO" id="GO:0008061">
    <property type="term" value="F:chitin binding"/>
    <property type="evidence" value="ECO:0007669"/>
    <property type="project" value="UniProtKB-UniRule"/>
</dbReference>
<feature type="chain" id="PRO_5003197838" description="chitinase" evidence="14">
    <location>
        <begin position="33"/>
        <end position="1670"/>
    </location>
</feature>
<gene>
    <name evidence="17" type="ORF">MGYG_01576</name>
</gene>
<feature type="disulfide bond" evidence="12">
    <location>
        <begin position="133"/>
        <end position="147"/>
    </location>
</feature>
<dbReference type="InterPro" id="IPR011583">
    <property type="entry name" value="Chitinase_II/V-like_cat"/>
</dbReference>
<evidence type="ECO:0000256" key="8">
    <source>
        <dbReference type="ARBA" id="ARBA00023157"/>
    </source>
</evidence>
<dbReference type="OMA" id="CHWIGKG"/>
<dbReference type="SUPFAM" id="SSF51445">
    <property type="entry name" value="(Trans)glycosidases"/>
    <property type="match status" value="1"/>
</dbReference>
<keyword evidence="5 13" id="KW-0378">Hydrolase</keyword>
<dbReference type="InterPro" id="IPR001579">
    <property type="entry name" value="Glyco_hydro_18_chit_AS"/>
</dbReference>
<dbReference type="SMART" id="SM00636">
    <property type="entry name" value="Glyco_18"/>
    <property type="match status" value="1"/>
</dbReference>
<feature type="domain" description="Chitin-binding type-1" evidence="15">
    <location>
        <begin position="114"/>
        <end position="157"/>
    </location>
</feature>
<dbReference type="Gene3D" id="3.10.50.10">
    <property type="match status" value="1"/>
</dbReference>